<dbReference type="InterPro" id="IPR013201">
    <property type="entry name" value="Prot_inhib_I29"/>
</dbReference>
<accession>M8B396</accession>
<dbReference type="InterPro" id="IPR038765">
    <property type="entry name" value="Papain-like_cys_pep_sf"/>
</dbReference>
<dbReference type="Pfam" id="PF08246">
    <property type="entry name" value="Inhibitor_I29"/>
    <property type="match status" value="1"/>
</dbReference>
<dbReference type="AlphaFoldDB" id="M8B396"/>
<feature type="domain" description="Cathepsin propeptide inhibitor" evidence="1">
    <location>
        <begin position="5"/>
        <end position="65"/>
    </location>
</feature>
<dbReference type="PANTHER" id="PTHR12411">
    <property type="entry name" value="CYSTEINE PROTEASE FAMILY C1-RELATED"/>
    <property type="match status" value="1"/>
</dbReference>
<name>M8B396_AEGTA</name>
<dbReference type="InterPro" id="IPR013128">
    <property type="entry name" value="Peptidase_C1A"/>
</dbReference>
<reference evidence="2" key="1">
    <citation type="submission" date="2015-06" db="UniProtKB">
        <authorList>
            <consortium name="EnsemblPlants"/>
        </authorList>
    </citation>
    <scope>IDENTIFICATION</scope>
</reference>
<dbReference type="Gene3D" id="3.90.70.10">
    <property type="entry name" value="Cysteine proteinases"/>
    <property type="match status" value="1"/>
</dbReference>
<evidence type="ECO:0000313" key="2">
    <source>
        <dbReference type="EnsemblPlants" id="EMT08476"/>
    </source>
</evidence>
<organism evidence="2">
    <name type="scientific">Aegilops tauschii</name>
    <name type="common">Tausch's goatgrass</name>
    <name type="synonym">Aegilops squarrosa</name>
    <dbReference type="NCBI Taxonomy" id="37682"/>
    <lineage>
        <taxon>Eukaryota</taxon>
        <taxon>Viridiplantae</taxon>
        <taxon>Streptophyta</taxon>
        <taxon>Embryophyta</taxon>
        <taxon>Tracheophyta</taxon>
        <taxon>Spermatophyta</taxon>
        <taxon>Magnoliopsida</taxon>
        <taxon>Liliopsida</taxon>
        <taxon>Poales</taxon>
        <taxon>Poaceae</taxon>
        <taxon>BOP clade</taxon>
        <taxon>Pooideae</taxon>
        <taxon>Triticodae</taxon>
        <taxon>Triticeae</taxon>
        <taxon>Triticinae</taxon>
        <taxon>Aegilops</taxon>
    </lineage>
</organism>
<dbReference type="SUPFAM" id="SSF54001">
    <property type="entry name" value="Cysteine proteinases"/>
    <property type="match status" value="1"/>
</dbReference>
<dbReference type="Gene3D" id="1.10.287.2250">
    <property type="match status" value="1"/>
</dbReference>
<protein>
    <submittedName>
        <fullName evidence="2">Oryzain alpha chain</fullName>
    </submittedName>
</protein>
<dbReference type="GO" id="GO:0008234">
    <property type="term" value="F:cysteine-type peptidase activity"/>
    <property type="evidence" value="ECO:0007669"/>
    <property type="project" value="InterPro"/>
</dbReference>
<sequence>MRQSHAEWMAEHGTVYNATGEGKRRFEVFRDNLRDINQHNAATDAGVHSFRLGLNPFSDLTYEEFQSRYLGAQTKPQRERKLSVSLHAEVNVELAESVDWRKKGAVGPVKNQGSCWFSNQDTLFQYGIDLVASK</sequence>
<dbReference type="ExpressionAtlas" id="M8B396">
    <property type="expression patterns" value="baseline"/>
</dbReference>
<evidence type="ECO:0000259" key="1">
    <source>
        <dbReference type="SMART" id="SM00848"/>
    </source>
</evidence>
<proteinExistence type="predicted"/>
<dbReference type="EnsemblPlants" id="EMT08476">
    <property type="protein sequence ID" value="EMT08476"/>
    <property type="gene ID" value="F775_13155"/>
</dbReference>
<dbReference type="SMART" id="SM00848">
    <property type="entry name" value="Inhibitor_I29"/>
    <property type="match status" value="1"/>
</dbReference>